<dbReference type="EMBL" id="CP111016">
    <property type="protein sequence ID" value="WAR04264.1"/>
    <property type="molecule type" value="Genomic_DNA"/>
</dbReference>
<organism evidence="3 4">
    <name type="scientific">Mya arenaria</name>
    <name type="common">Soft-shell clam</name>
    <dbReference type="NCBI Taxonomy" id="6604"/>
    <lineage>
        <taxon>Eukaryota</taxon>
        <taxon>Metazoa</taxon>
        <taxon>Spiralia</taxon>
        <taxon>Lophotrochozoa</taxon>
        <taxon>Mollusca</taxon>
        <taxon>Bivalvia</taxon>
        <taxon>Autobranchia</taxon>
        <taxon>Heteroconchia</taxon>
        <taxon>Euheterodonta</taxon>
        <taxon>Imparidentia</taxon>
        <taxon>Neoheterodontei</taxon>
        <taxon>Myida</taxon>
        <taxon>Myoidea</taxon>
        <taxon>Myidae</taxon>
        <taxon>Mya</taxon>
    </lineage>
</organism>
<feature type="non-terminal residue" evidence="3">
    <location>
        <position position="1"/>
    </location>
</feature>
<reference evidence="3" key="1">
    <citation type="submission" date="2022-11" db="EMBL/GenBank/DDBJ databases">
        <title>Centuries of genome instability and evolution in soft-shell clam transmissible cancer (bioRxiv).</title>
        <authorList>
            <person name="Hart S.F.M."/>
            <person name="Yonemitsu M.A."/>
            <person name="Giersch R.M."/>
            <person name="Beal B.F."/>
            <person name="Arriagada G."/>
            <person name="Davis B.W."/>
            <person name="Ostrander E.A."/>
            <person name="Goff S.P."/>
            <person name="Metzger M.J."/>
        </authorList>
    </citation>
    <scope>NUCLEOTIDE SEQUENCE</scope>
    <source>
        <strain evidence="3">MELC-2E11</strain>
        <tissue evidence="3">Siphon/mantle</tissue>
    </source>
</reference>
<keyword evidence="4" id="KW-1185">Reference proteome</keyword>
<keyword evidence="2" id="KW-1133">Transmembrane helix</keyword>
<keyword evidence="2" id="KW-0812">Transmembrane</keyword>
<protein>
    <submittedName>
        <fullName evidence="3">Uncharacterized protein</fullName>
    </submittedName>
</protein>
<proteinExistence type="predicted"/>
<keyword evidence="2" id="KW-0472">Membrane</keyword>
<sequence>MDMEYSHLRGGKVGAGLSLLTRLTQLLRDHLLDILLLLVPRGQYRKTAAPLSHPGVLRGRAHLLLLLKFIMHLLIGFGYLVLVQNFCAPSQVIPLQWRKEHWHDRGGVTVLRAESLGLGLLRTSFGVVSLCVTVTIPKCPGNQHPPRLNHITPHMHPVLTSLPTALPRWLRCQCRLPKRAASFPWGTLACLPEPRRKAIEGSAPTSRLVREMIVLCARVLVTHGDQSSTHRTGKYKGLHAYSQNANHTCNKITAQKKSSVSWNDQRSPDPKSHTLNQEMTRDPLIPCPIPEPGNDQKSPDPKSDTPDSKSYTLNQGMTRDPLIPKSSYSMCTEKDRAVPPAVGCPSTTHVRMSPTSTTISIVAANSGVQDMRLRTFSGFGLSRRTLLDCPSQSGVASGAPSAPVRDTKWKSSVVNLVVDRSCPGPAEMVQSSFNPLFQGWCPALNIVRLRRESPLIIVDIAVFRSCAKNTMMGDIQSILLTGMDDNILSILHICID</sequence>
<feature type="compositionally biased region" description="Polar residues" evidence="1">
    <location>
        <begin position="254"/>
        <end position="265"/>
    </location>
</feature>
<feature type="region of interest" description="Disordered" evidence="1">
    <location>
        <begin position="254"/>
        <end position="323"/>
    </location>
</feature>
<evidence type="ECO:0000313" key="3">
    <source>
        <dbReference type="EMBL" id="WAR04264.1"/>
    </source>
</evidence>
<evidence type="ECO:0000256" key="2">
    <source>
        <dbReference type="SAM" id="Phobius"/>
    </source>
</evidence>
<feature type="compositionally biased region" description="Polar residues" evidence="1">
    <location>
        <begin position="308"/>
        <end position="317"/>
    </location>
</feature>
<feature type="transmembrane region" description="Helical" evidence="2">
    <location>
        <begin position="63"/>
        <end position="82"/>
    </location>
</feature>
<evidence type="ECO:0000256" key="1">
    <source>
        <dbReference type="SAM" id="MobiDB-lite"/>
    </source>
</evidence>
<dbReference type="Proteomes" id="UP001164746">
    <property type="component" value="Chromosome 5"/>
</dbReference>
<evidence type="ECO:0000313" key="4">
    <source>
        <dbReference type="Proteomes" id="UP001164746"/>
    </source>
</evidence>
<feature type="compositionally biased region" description="Basic and acidic residues" evidence="1">
    <location>
        <begin position="297"/>
        <end position="307"/>
    </location>
</feature>
<accession>A0ABY7E759</accession>
<name>A0ABY7E759_MYAAR</name>
<gene>
    <name evidence="3" type="ORF">MAR_019633</name>
</gene>